<evidence type="ECO:0000313" key="2">
    <source>
        <dbReference type="Proteomes" id="UP001596074"/>
    </source>
</evidence>
<dbReference type="EMBL" id="JBHSON010000106">
    <property type="protein sequence ID" value="MFC5753195.1"/>
    <property type="molecule type" value="Genomic_DNA"/>
</dbReference>
<evidence type="ECO:0000313" key="1">
    <source>
        <dbReference type="EMBL" id="MFC5753195.1"/>
    </source>
</evidence>
<comment type="caution">
    <text evidence="1">The sequence shown here is derived from an EMBL/GenBank/DDBJ whole genome shotgun (WGS) entry which is preliminary data.</text>
</comment>
<protein>
    <submittedName>
        <fullName evidence="1">Uncharacterized protein</fullName>
    </submittedName>
</protein>
<dbReference type="RefSeq" id="WP_378289968.1">
    <property type="nucleotide sequence ID" value="NZ_JBHSON010000106.1"/>
</dbReference>
<gene>
    <name evidence="1" type="ORF">ACFPZN_46915</name>
</gene>
<reference evidence="2" key="1">
    <citation type="journal article" date="2019" name="Int. J. Syst. Evol. Microbiol.">
        <title>The Global Catalogue of Microorganisms (GCM) 10K type strain sequencing project: providing services to taxonomists for standard genome sequencing and annotation.</title>
        <authorList>
            <consortium name="The Broad Institute Genomics Platform"/>
            <consortium name="The Broad Institute Genome Sequencing Center for Infectious Disease"/>
            <person name="Wu L."/>
            <person name="Ma J."/>
        </authorList>
    </citation>
    <scope>NUCLEOTIDE SEQUENCE [LARGE SCALE GENOMIC DNA]</scope>
    <source>
        <strain evidence="2">KCTC 42087</strain>
    </source>
</reference>
<accession>A0ABW1AF93</accession>
<organism evidence="1 2">
    <name type="scientific">Actinomadura rugatobispora</name>
    <dbReference type="NCBI Taxonomy" id="1994"/>
    <lineage>
        <taxon>Bacteria</taxon>
        <taxon>Bacillati</taxon>
        <taxon>Actinomycetota</taxon>
        <taxon>Actinomycetes</taxon>
        <taxon>Streptosporangiales</taxon>
        <taxon>Thermomonosporaceae</taxon>
        <taxon>Actinomadura</taxon>
    </lineage>
</organism>
<dbReference type="Proteomes" id="UP001596074">
    <property type="component" value="Unassembled WGS sequence"/>
</dbReference>
<name>A0ABW1AF93_9ACTN</name>
<keyword evidence="2" id="KW-1185">Reference proteome</keyword>
<proteinExistence type="predicted"/>
<sequence>MSSASFGFGGEKPCSGDWYGKVIARVDSGAACPAPQTLETMKLRSFGGGGSVSRPVLCLGQGGGVLGTGDCIEDPSFAVGGLDKAACGTQQAIAKVAARVKTRKDCPSTATHVMESDGAYLPVMCLQKLRATPLERLEELTR</sequence>